<dbReference type="Pfam" id="PF00233">
    <property type="entry name" value="PDEase_I"/>
    <property type="match status" value="1"/>
</dbReference>
<evidence type="ECO:0000256" key="3">
    <source>
        <dbReference type="SAM" id="SignalP"/>
    </source>
</evidence>
<protein>
    <submittedName>
        <fullName evidence="5">3',5'-cyclic-nucleotide phosphodiesterase</fullName>
    </submittedName>
</protein>
<gene>
    <name evidence="5" type="ORF">DI09_93p120</name>
</gene>
<dbReference type="HOGENOM" id="CLU_1219952_0_0_1"/>
<reference evidence="5 6" key="1">
    <citation type="submission" date="2014-04" db="EMBL/GenBank/DDBJ databases">
        <title>A new species of microsporidia sheds light on the evolution of extreme parasitism.</title>
        <authorList>
            <person name="Haag K.L."/>
            <person name="James T.Y."/>
            <person name="Larsson R."/>
            <person name="Schaer T.M."/>
            <person name="Refardt D."/>
            <person name="Pombert J.-F."/>
            <person name="Ebert D."/>
        </authorList>
    </citation>
    <scope>NUCLEOTIDE SEQUENCE [LARGE SCALE GENOMIC DNA]</scope>
    <source>
        <strain evidence="5 6">UGP3</strain>
        <tissue evidence="5">Spores</tissue>
    </source>
</reference>
<dbReference type="RefSeq" id="XP_013236462.1">
    <property type="nucleotide sequence ID" value="XM_013381008.1"/>
</dbReference>
<keyword evidence="6" id="KW-1185">Reference proteome</keyword>
<evidence type="ECO:0000256" key="1">
    <source>
        <dbReference type="ARBA" id="ARBA00022723"/>
    </source>
</evidence>
<evidence type="ECO:0000259" key="4">
    <source>
        <dbReference type="PROSITE" id="PS51845"/>
    </source>
</evidence>
<dbReference type="PROSITE" id="PS51845">
    <property type="entry name" value="PDEASE_I_2"/>
    <property type="match status" value="1"/>
</dbReference>
<accession>A0A098VQM2</accession>
<dbReference type="SUPFAM" id="SSF109604">
    <property type="entry name" value="HD-domain/PDEase-like"/>
    <property type="match status" value="1"/>
</dbReference>
<evidence type="ECO:0000313" key="5">
    <source>
        <dbReference type="EMBL" id="KGG50026.1"/>
    </source>
</evidence>
<name>A0A098VQM2_9MICR</name>
<dbReference type="GeneID" id="25261090"/>
<dbReference type="InterPro" id="IPR036971">
    <property type="entry name" value="PDEase_catalytic_dom_sf"/>
</dbReference>
<dbReference type="Gene3D" id="1.10.1300.10">
    <property type="entry name" value="3'5'-cyclic nucleotide phosphodiesterase, catalytic domain"/>
    <property type="match status" value="1"/>
</dbReference>
<dbReference type="InterPro" id="IPR002073">
    <property type="entry name" value="PDEase_catalytic_dom"/>
</dbReference>
<keyword evidence="2" id="KW-0378">Hydrolase</keyword>
<dbReference type="PANTHER" id="PTHR11347">
    <property type="entry name" value="CYCLIC NUCLEOTIDE PHOSPHODIESTERASE"/>
    <property type="match status" value="1"/>
</dbReference>
<evidence type="ECO:0000256" key="2">
    <source>
        <dbReference type="ARBA" id="ARBA00022801"/>
    </source>
</evidence>
<dbReference type="GO" id="GO:0004114">
    <property type="term" value="F:3',5'-cyclic-nucleotide phosphodiesterase activity"/>
    <property type="evidence" value="ECO:0007669"/>
    <property type="project" value="InterPro"/>
</dbReference>
<keyword evidence="3" id="KW-0732">Signal</keyword>
<proteinExistence type="predicted"/>
<evidence type="ECO:0000313" key="6">
    <source>
        <dbReference type="Proteomes" id="UP000029725"/>
    </source>
</evidence>
<feature type="chain" id="PRO_5012542682" evidence="3">
    <location>
        <begin position="16"/>
        <end position="227"/>
    </location>
</feature>
<dbReference type="VEuPathDB" id="MicrosporidiaDB:DI09_93p120"/>
<dbReference type="GO" id="GO:0007165">
    <property type="term" value="P:signal transduction"/>
    <property type="evidence" value="ECO:0007669"/>
    <property type="project" value="InterPro"/>
</dbReference>
<keyword evidence="1" id="KW-0479">Metal-binding</keyword>
<dbReference type="EMBL" id="JMKJ01000605">
    <property type="protein sequence ID" value="KGG50026.1"/>
    <property type="molecule type" value="Genomic_DNA"/>
</dbReference>
<feature type="signal peptide" evidence="3">
    <location>
        <begin position="1"/>
        <end position="15"/>
    </location>
</feature>
<organism evidence="5 6">
    <name type="scientific">Mitosporidium daphniae</name>
    <dbReference type="NCBI Taxonomy" id="1485682"/>
    <lineage>
        <taxon>Eukaryota</taxon>
        <taxon>Fungi</taxon>
        <taxon>Fungi incertae sedis</taxon>
        <taxon>Microsporidia</taxon>
        <taxon>Mitosporidium</taxon>
    </lineage>
</organism>
<sequence length="227" mass="26709">MLKFFLCFLPLTAMTFDILDAPINSWLVPFSVSKSRLAREYNDVSVLELYHWAQLRQILKNTEGFNALPSLSGQMKDDIIKMLYEYIIATDLARHFTFIQKLTVFLSQKSYSQIFETKPGRILISCCIIKFSDISNVSRPFHIYMKWVNSLVNECIIQNKMEDIFQFPCHQFDVSNISAFQRHFMDKIVMPFFKVLSQFFQGPLTDAFNIYAANRMYWNIFHEAMPV</sequence>
<dbReference type="AlphaFoldDB" id="A0A098VQM2"/>
<dbReference type="Proteomes" id="UP000029725">
    <property type="component" value="Unassembled WGS sequence"/>
</dbReference>
<dbReference type="OrthoDB" id="546632at2759"/>
<feature type="domain" description="PDEase" evidence="4">
    <location>
        <begin position="1"/>
        <end position="225"/>
    </location>
</feature>
<comment type="caution">
    <text evidence="5">The sequence shown here is derived from an EMBL/GenBank/DDBJ whole genome shotgun (WGS) entry which is preliminary data.</text>
</comment>
<dbReference type="GO" id="GO:0046872">
    <property type="term" value="F:metal ion binding"/>
    <property type="evidence" value="ECO:0007669"/>
    <property type="project" value="UniProtKB-KW"/>
</dbReference>